<dbReference type="Proteomes" id="UP000187209">
    <property type="component" value="Unassembled WGS sequence"/>
</dbReference>
<dbReference type="PANTHER" id="PTHR12411">
    <property type="entry name" value="CYSTEINE PROTEASE FAMILY C1-RELATED"/>
    <property type="match status" value="1"/>
</dbReference>
<dbReference type="InterPro" id="IPR000169">
    <property type="entry name" value="Pept_cys_AS"/>
</dbReference>
<comment type="similarity">
    <text evidence="1">Belongs to the peptidase C1 family.</text>
</comment>
<dbReference type="Gene3D" id="3.90.70.10">
    <property type="entry name" value="Cysteine proteinases"/>
    <property type="match status" value="1"/>
</dbReference>
<evidence type="ECO:0000256" key="3">
    <source>
        <dbReference type="ARBA" id="ARBA00023157"/>
    </source>
</evidence>
<evidence type="ECO:0000313" key="8">
    <source>
        <dbReference type="Proteomes" id="UP000187209"/>
    </source>
</evidence>
<dbReference type="Pfam" id="PF00112">
    <property type="entry name" value="Peptidase_C1"/>
    <property type="match status" value="1"/>
</dbReference>
<keyword evidence="4" id="KW-1133">Transmembrane helix</keyword>
<dbReference type="InterPro" id="IPR013201">
    <property type="entry name" value="Prot_inhib_I29"/>
</dbReference>
<dbReference type="InterPro" id="IPR013128">
    <property type="entry name" value="Peptidase_C1A"/>
</dbReference>
<organism evidence="7 8">
    <name type="scientific">Stentor coeruleus</name>
    <dbReference type="NCBI Taxonomy" id="5963"/>
    <lineage>
        <taxon>Eukaryota</taxon>
        <taxon>Sar</taxon>
        <taxon>Alveolata</taxon>
        <taxon>Ciliophora</taxon>
        <taxon>Postciliodesmatophora</taxon>
        <taxon>Heterotrichea</taxon>
        <taxon>Heterotrichida</taxon>
        <taxon>Stentoridae</taxon>
        <taxon>Stentor</taxon>
    </lineage>
</organism>
<proteinExistence type="inferred from homology"/>
<accession>A0A1R2D092</accession>
<dbReference type="InterPro" id="IPR000668">
    <property type="entry name" value="Peptidase_C1A_C"/>
</dbReference>
<gene>
    <name evidence="7" type="ORF">SteCoe_2151</name>
</gene>
<evidence type="ECO:0000259" key="6">
    <source>
        <dbReference type="SMART" id="SM00848"/>
    </source>
</evidence>
<dbReference type="InterPro" id="IPR038765">
    <property type="entry name" value="Papain-like_cys_pep_sf"/>
</dbReference>
<dbReference type="SMART" id="SM00645">
    <property type="entry name" value="Pept_C1"/>
    <property type="match status" value="1"/>
</dbReference>
<dbReference type="InterPro" id="IPR039417">
    <property type="entry name" value="Peptidase_C1A_papain-like"/>
</dbReference>
<evidence type="ECO:0000256" key="2">
    <source>
        <dbReference type="ARBA" id="ARBA00023145"/>
    </source>
</evidence>
<feature type="domain" description="Peptidase C1A papain C-terminal" evidence="5">
    <location>
        <begin position="132"/>
        <end position="307"/>
    </location>
</feature>
<dbReference type="GO" id="GO:0006508">
    <property type="term" value="P:proteolysis"/>
    <property type="evidence" value="ECO:0007669"/>
    <property type="project" value="InterPro"/>
</dbReference>
<evidence type="ECO:0008006" key="9">
    <source>
        <dbReference type="Google" id="ProtNLM"/>
    </source>
</evidence>
<keyword evidence="4" id="KW-0472">Membrane</keyword>
<evidence type="ECO:0000256" key="4">
    <source>
        <dbReference type="SAM" id="Phobius"/>
    </source>
</evidence>
<evidence type="ECO:0000259" key="5">
    <source>
        <dbReference type="SMART" id="SM00645"/>
    </source>
</evidence>
<dbReference type="AlphaFoldDB" id="A0A1R2D092"/>
<evidence type="ECO:0000313" key="7">
    <source>
        <dbReference type="EMBL" id="OMJ94653.1"/>
    </source>
</evidence>
<feature type="transmembrane region" description="Helical" evidence="4">
    <location>
        <begin position="18"/>
        <end position="36"/>
    </location>
</feature>
<keyword evidence="4" id="KW-0812">Transmembrane</keyword>
<dbReference type="OrthoDB" id="190265at2759"/>
<evidence type="ECO:0000256" key="1">
    <source>
        <dbReference type="ARBA" id="ARBA00008455"/>
    </source>
</evidence>
<protein>
    <recommendedName>
        <fullName evidence="9">Peptidase C1A papain C-terminal domain-containing protein</fullName>
    </recommendedName>
</protein>
<dbReference type="CDD" id="cd02248">
    <property type="entry name" value="Peptidase_C1A"/>
    <property type="match status" value="1"/>
</dbReference>
<dbReference type="SMART" id="SM00848">
    <property type="entry name" value="Inhibitor_I29"/>
    <property type="match status" value="1"/>
</dbReference>
<keyword evidence="8" id="KW-1185">Reference proteome</keyword>
<sequence>MLDGYFAVEQPRKTMKTIVAALLIVGVVGAVAVYAMPGKSQAIHQFELEHQEFELFIKEHGKTYKDELEYELRFRIFRDNLAYIRVFNALGKDWTLGVNYMADLTPQEFKSMFTGYHRQSERNPAPFEPVSIPNEVDWTTKGAVTPVKNQGQCGSCWAFSTTGSVEGAWFIAKQTLISLSEQQLVSCSGSYGNNGCNGGLMDYAFKYIIANGITSEAIYPYAAVTGTCNKSLASQVVAKISTYTDVAADNSVALETAINQQPVSVAVEADQSAWQLYSGGTVSSNCGTSLDHGVLAMLHHHTIKLRILGEQHGA</sequence>
<dbReference type="PROSITE" id="PS00139">
    <property type="entry name" value="THIOL_PROTEASE_CYS"/>
    <property type="match status" value="1"/>
</dbReference>
<comment type="caution">
    <text evidence="7">The sequence shown here is derived from an EMBL/GenBank/DDBJ whole genome shotgun (WGS) entry which is preliminary data.</text>
</comment>
<dbReference type="SUPFAM" id="SSF54001">
    <property type="entry name" value="Cysteine proteinases"/>
    <property type="match status" value="1"/>
</dbReference>
<dbReference type="GO" id="GO:0008234">
    <property type="term" value="F:cysteine-type peptidase activity"/>
    <property type="evidence" value="ECO:0007669"/>
    <property type="project" value="InterPro"/>
</dbReference>
<keyword evidence="3" id="KW-1015">Disulfide bond</keyword>
<dbReference type="EMBL" id="MPUH01000023">
    <property type="protein sequence ID" value="OMJ94653.1"/>
    <property type="molecule type" value="Genomic_DNA"/>
</dbReference>
<reference evidence="7 8" key="1">
    <citation type="submission" date="2016-11" db="EMBL/GenBank/DDBJ databases">
        <title>The macronuclear genome of Stentor coeruleus: a giant cell with tiny introns.</title>
        <authorList>
            <person name="Slabodnick M."/>
            <person name="Ruby J.G."/>
            <person name="Reiff S.B."/>
            <person name="Swart E.C."/>
            <person name="Gosai S."/>
            <person name="Prabakaran S."/>
            <person name="Witkowska E."/>
            <person name="Larue G.E."/>
            <person name="Fisher S."/>
            <person name="Freeman R.M."/>
            <person name="Gunawardena J."/>
            <person name="Chu W."/>
            <person name="Stover N.A."/>
            <person name="Gregory B.D."/>
            <person name="Nowacki M."/>
            <person name="Derisi J."/>
            <person name="Roy S.W."/>
            <person name="Marshall W.F."/>
            <person name="Sood P."/>
        </authorList>
    </citation>
    <scope>NUCLEOTIDE SEQUENCE [LARGE SCALE GENOMIC DNA]</scope>
    <source>
        <strain evidence="7">WM001</strain>
    </source>
</reference>
<keyword evidence="2" id="KW-0865">Zymogen</keyword>
<feature type="domain" description="Cathepsin propeptide inhibitor" evidence="6">
    <location>
        <begin position="53"/>
        <end position="109"/>
    </location>
</feature>
<name>A0A1R2D092_9CILI</name>
<dbReference type="Pfam" id="PF08246">
    <property type="entry name" value="Inhibitor_I29"/>
    <property type="match status" value="1"/>
</dbReference>